<dbReference type="CDD" id="cd06184">
    <property type="entry name" value="flavohem_like_fad_nad_binding"/>
    <property type="match status" value="1"/>
</dbReference>
<dbReference type="Gene3D" id="2.30.110.10">
    <property type="entry name" value="Electron Transport, Fmn-binding Protein, Chain A"/>
    <property type="match status" value="1"/>
</dbReference>
<dbReference type="Gene3D" id="3.40.50.80">
    <property type="entry name" value="Nucleotide-binding domain of ferredoxin-NADP reductase (FNR) module"/>
    <property type="match status" value="1"/>
</dbReference>
<dbReference type="SUPFAM" id="SSF52343">
    <property type="entry name" value="Ferredoxin reductase-like, C-terminal NADP-linked domain"/>
    <property type="match status" value="1"/>
</dbReference>
<dbReference type="Pfam" id="PF00970">
    <property type="entry name" value="FAD_binding_6"/>
    <property type="match status" value="1"/>
</dbReference>
<evidence type="ECO:0000313" key="3">
    <source>
        <dbReference type="Proteomes" id="UP000306791"/>
    </source>
</evidence>
<dbReference type="PANTHER" id="PTHR42815:SF2">
    <property type="entry name" value="FAD-BINDING, PUTATIVE (AFU_ORTHOLOGUE AFUA_6G07600)-RELATED"/>
    <property type="match status" value="1"/>
</dbReference>
<dbReference type="InterPro" id="IPR011576">
    <property type="entry name" value="Pyridox_Oxase_N"/>
</dbReference>
<reference evidence="2 3" key="1">
    <citation type="submission" date="2019-05" db="EMBL/GenBank/DDBJ databases">
        <title>Microbulbifer harenosus sp. nov., an alginate-degrading bacterium isolated from coastal sand.</title>
        <authorList>
            <person name="Huang H."/>
            <person name="Mo K."/>
            <person name="Bao S."/>
        </authorList>
    </citation>
    <scope>NUCLEOTIDE SEQUENCE [LARGE SCALE GENOMIC DNA]</scope>
    <source>
        <strain evidence="2 3">HB161719</strain>
    </source>
</reference>
<protein>
    <submittedName>
        <fullName evidence="2">Ferredoxin</fullName>
    </submittedName>
</protein>
<dbReference type="SUPFAM" id="SSF50475">
    <property type="entry name" value="FMN-binding split barrel"/>
    <property type="match status" value="1"/>
</dbReference>
<comment type="caution">
    <text evidence="2">The sequence shown here is derived from an EMBL/GenBank/DDBJ whole genome shotgun (WGS) entry which is preliminary data.</text>
</comment>
<dbReference type="PRINTS" id="PR00409">
    <property type="entry name" value="PHDIOXRDTASE"/>
</dbReference>
<dbReference type="SUPFAM" id="SSF63380">
    <property type="entry name" value="Riboflavin synthase domain-like"/>
    <property type="match status" value="1"/>
</dbReference>
<dbReference type="RefSeq" id="WP_138234621.1">
    <property type="nucleotide sequence ID" value="NZ_CP185860.1"/>
</dbReference>
<gene>
    <name evidence="2" type="ORF">FDY93_04805</name>
</gene>
<dbReference type="EMBL" id="VANI01000005">
    <property type="protein sequence ID" value="TLM78590.1"/>
    <property type="molecule type" value="Genomic_DNA"/>
</dbReference>
<sequence>MQALHGKSDDASPFHQGEQAVQARLGVRDAIEPWARQVVRPFLPEQHREFFKQLPFVVAAARDATGRPWVTLLTGTPGFISTPDPTSLHIAARALPGDALENSLTAGAELGLLGIELDTRRRNRVNGTINAAGANGLTFAVGQSFGNCPQYITERSWHQVGVKPGDASATRYQRLTRSMQAWIGSATTLFIGSGYRGQGQHVGYGMDASHRGGAAGFVTVLDDRRLILPDYSGNNHFNTIGNLVADPRAALLFVDFDTGSLLQISGQATIDWDSAEVARHPGAQRLIAFDIEQIVQLDGVLPLRWSAPEPSQPLRLIKKTKESEDVTSFEFVAQDSAALADFTPGQHLPIEVRIEGHTQPIRRTYSLSNAPGEGRYRITVKREPQGTVSRYLHDTLAVGDIVNTRMPRGDFVLAHHDRPIALVSAGVGVTPMVSMLHALAGEAGERPVYFIHGVRNSRHHALANEVRALAKRHDKIRFNAVYSKPRNTDRQGNDYHHRGRISIELLKELVPGLDADFYLCGPEGFLADIVATLRQSGVQPERIHTETF</sequence>
<dbReference type="InterPro" id="IPR017927">
    <property type="entry name" value="FAD-bd_FR_type"/>
</dbReference>
<dbReference type="Gene3D" id="2.40.30.10">
    <property type="entry name" value="Translation factors"/>
    <property type="match status" value="1"/>
</dbReference>
<evidence type="ECO:0000313" key="2">
    <source>
        <dbReference type="EMBL" id="TLM78590.1"/>
    </source>
</evidence>
<proteinExistence type="predicted"/>
<dbReference type="Pfam" id="PF00175">
    <property type="entry name" value="NAD_binding_1"/>
    <property type="match status" value="1"/>
</dbReference>
<evidence type="ECO:0000259" key="1">
    <source>
        <dbReference type="PROSITE" id="PS51384"/>
    </source>
</evidence>
<dbReference type="InterPro" id="IPR012349">
    <property type="entry name" value="Split_barrel_FMN-bd"/>
</dbReference>
<dbReference type="PANTHER" id="PTHR42815">
    <property type="entry name" value="FAD-BINDING, PUTATIVE (AFU_ORTHOLOGUE AFUA_6G07600)-RELATED"/>
    <property type="match status" value="1"/>
</dbReference>
<dbReference type="Pfam" id="PF01243">
    <property type="entry name" value="PNPOx_N"/>
    <property type="match status" value="1"/>
</dbReference>
<dbReference type="InterPro" id="IPR017938">
    <property type="entry name" value="Riboflavin_synthase-like_b-brl"/>
</dbReference>
<name>A0ABY2UK19_9GAMM</name>
<feature type="domain" description="FAD-binding FR-type" evidence="1">
    <location>
        <begin position="309"/>
        <end position="414"/>
    </location>
</feature>
<dbReference type="InterPro" id="IPR001433">
    <property type="entry name" value="OxRdtase_FAD/NAD-bd"/>
</dbReference>
<accession>A0ABY2UK19</accession>
<dbReference type="InterPro" id="IPR039261">
    <property type="entry name" value="FNR_nucleotide-bd"/>
</dbReference>
<dbReference type="Proteomes" id="UP000306791">
    <property type="component" value="Unassembled WGS sequence"/>
</dbReference>
<keyword evidence="3" id="KW-1185">Reference proteome</keyword>
<dbReference type="InterPro" id="IPR008333">
    <property type="entry name" value="Cbr1-like_FAD-bd_dom"/>
</dbReference>
<dbReference type="PROSITE" id="PS51384">
    <property type="entry name" value="FAD_FR"/>
    <property type="match status" value="1"/>
</dbReference>
<organism evidence="2 3">
    <name type="scientific">Microbulbifer harenosus</name>
    <dbReference type="NCBI Taxonomy" id="2576840"/>
    <lineage>
        <taxon>Bacteria</taxon>
        <taxon>Pseudomonadati</taxon>
        <taxon>Pseudomonadota</taxon>
        <taxon>Gammaproteobacteria</taxon>
        <taxon>Cellvibrionales</taxon>
        <taxon>Microbulbiferaceae</taxon>
        <taxon>Microbulbifer</taxon>
    </lineage>
</organism>